<protein>
    <submittedName>
        <fullName evidence="1">Uncharacterized protein</fullName>
    </submittedName>
</protein>
<reference evidence="1 2" key="1">
    <citation type="journal article" date="2021" name="Elife">
        <title>Chloroplast acquisition without the gene transfer in kleptoplastic sea slugs, Plakobranchus ocellatus.</title>
        <authorList>
            <person name="Maeda T."/>
            <person name="Takahashi S."/>
            <person name="Yoshida T."/>
            <person name="Shimamura S."/>
            <person name="Takaki Y."/>
            <person name="Nagai Y."/>
            <person name="Toyoda A."/>
            <person name="Suzuki Y."/>
            <person name="Arimoto A."/>
            <person name="Ishii H."/>
            <person name="Satoh N."/>
            <person name="Nishiyama T."/>
            <person name="Hasebe M."/>
            <person name="Maruyama T."/>
            <person name="Minagawa J."/>
            <person name="Obokata J."/>
            <person name="Shigenobu S."/>
        </authorList>
    </citation>
    <scope>NUCLEOTIDE SEQUENCE [LARGE SCALE GENOMIC DNA]</scope>
</reference>
<keyword evidence="2" id="KW-1185">Reference proteome</keyword>
<evidence type="ECO:0000313" key="2">
    <source>
        <dbReference type="Proteomes" id="UP000735302"/>
    </source>
</evidence>
<sequence length="161" mass="17756">MYSTIHLGFSLSDKPFSVLHLAFSLADNPYSAIHVASSLPQKSHSVLPVSNLYHALNQPFNLTEQSLQSERAVRSETAAHFLSTKGVRDDEDNDISVLFLRLASMINDHHLCTAVLLLTPSEASYNATRVRLMPAVISLENDAFHGLLSSALVVHLQEAKY</sequence>
<organism evidence="1 2">
    <name type="scientific">Plakobranchus ocellatus</name>
    <dbReference type="NCBI Taxonomy" id="259542"/>
    <lineage>
        <taxon>Eukaryota</taxon>
        <taxon>Metazoa</taxon>
        <taxon>Spiralia</taxon>
        <taxon>Lophotrochozoa</taxon>
        <taxon>Mollusca</taxon>
        <taxon>Gastropoda</taxon>
        <taxon>Heterobranchia</taxon>
        <taxon>Euthyneura</taxon>
        <taxon>Panpulmonata</taxon>
        <taxon>Sacoglossa</taxon>
        <taxon>Placobranchoidea</taxon>
        <taxon>Plakobranchidae</taxon>
        <taxon>Plakobranchus</taxon>
    </lineage>
</organism>
<accession>A0AAV3YQL4</accession>
<dbReference type="EMBL" id="BLXT01001321">
    <property type="protein sequence ID" value="GFN84729.1"/>
    <property type="molecule type" value="Genomic_DNA"/>
</dbReference>
<comment type="caution">
    <text evidence="1">The sequence shown here is derived from an EMBL/GenBank/DDBJ whole genome shotgun (WGS) entry which is preliminary data.</text>
</comment>
<proteinExistence type="predicted"/>
<dbReference type="AlphaFoldDB" id="A0AAV3YQL4"/>
<name>A0AAV3YQL4_9GAST</name>
<gene>
    <name evidence="1" type="ORF">PoB_001123500</name>
</gene>
<evidence type="ECO:0000313" key="1">
    <source>
        <dbReference type="EMBL" id="GFN84729.1"/>
    </source>
</evidence>
<dbReference type="Proteomes" id="UP000735302">
    <property type="component" value="Unassembled WGS sequence"/>
</dbReference>